<proteinExistence type="predicted"/>
<gene>
    <name evidence="4" type="ORF">B8V81_0245</name>
</gene>
<evidence type="ECO:0000313" key="4">
    <source>
        <dbReference type="EMBL" id="PLT48113.1"/>
    </source>
</evidence>
<dbReference type="InterPro" id="IPR032485">
    <property type="entry name" value="LRP1-like_beta_prop"/>
</dbReference>
<organism evidence="4 5">
    <name type="scientific">Paenibacillus pasadenensis</name>
    <dbReference type="NCBI Taxonomy" id="217090"/>
    <lineage>
        <taxon>Bacteria</taxon>
        <taxon>Bacillati</taxon>
        <taxon>Bacillota</taxon>
        <taxon>Bacilli</taxon>
        <taxon>Bacillales</taxon>
        <taxon>Paenibacillaceae</taxon>
        <taxon>Paenibacillus</taxon>
    </lineage>
</organism>
<sequence length="599" mass="64253">MKKTALAVLAAALWAGAALAPADAADSGAPASTSLKQAFDRTVILPYDFQQKAFIRGQKTDLYLDYKLVQRESRVFVPIRLLSYLAGEANRSGGIWETIWDAKRPNEVVLTNAALKRTIRFAVGSRTMEVNGKAVAIDVAPYKVNGTILLPLRSASDALEKEIQWLDGLILIGDDKIDPKLADTRSLIDPIKRQLTDKRTRAEVESSTELLARSGNTSYYYRSFYTATATSELLYKQKDGGKPVRIELPGKPVLSQAKAADGKVYYPTVISGKAELHALDPATGKAAKAASLSGWKPSDGWLEAVVKLEGQLLVNLHSGDLTMGSETLYRLDGGTLKEVGGGKSLMAYARSGDRLLYTNFHFMTMQPGNLKQVDLKTGKTSSIGDSAFTYGINRTVSGGSVGHVGSDKLYVKDGSAYALGYEEADQTATSAVYRIPLDGGTQTRLTPSASDFWLEGASVYYVDRATGKLGQAGLGGGASRIVVDRPVFDVRLHGGSLYYRAQPVGTGPSDLHAQAGDLYRYDLAAGREIKLSDKPAHSYEVGPKGVYYVSDGYEPGLYKVGADGKSTAIVRDNVAATLLTDSGIVYTLTYKSGVFAAGG</sequence>
<dbReference type="SUPFAM" id="SSF69304">
    <property type="entry name" value="Tricorn protease N-terminal domain"/>
    <property type="match status" value="2"/>
</dbReference>
<dbReference type="EMBL" id="NFEZ01000001">
    <property type="protein sequence ID" value="PLT48113.1"/>
    <property type="molecule type" value="Genomic_DNA"/>
</dbReference>
<comment type="caution">
    <text evidence="4">The sequence shown here is derived from an EMBL/GenBank/DDBJ whole genome shotgun (WGS) entry which is preliminary data.</text>
</comment>
<keyword evidence="1" id="KW-0732">Signal</keyword>
<evidence type="ECO:0000256" key="1">
    <source>
        <dbReference type="SAM" id="SignalP"/>
    </source>
</evidence>
<evidence type="ECO:0000259" key="3">
    <source>
        <dbReference type="Pfam" id="PF16472"/>
    </source>
</evidence>
<dbReference type="InterPro" id="IPR036582">
    <property type="entry name" value="Mao_N_sf"/>
</dbReference>
<feature type="chain" id="PRO_5038390165" description="DUF5050 domain-containing protein" evidence="1">
    <location>
        <begin position="21"/>
        <end position="599"/>
    </location>
</feature>
<dbReference type="Pfam" id="PF07833">
    <property type="entry name" value="Cu_amine_oxidN1"/>
    <property type="match status" value="1"/>
</dbReference>
<keyword evidence="5" id="KW-1185">Reference proteome</keyword>
<reference evidence="4 5" key="1">
    <citation type="submission" date="2017-05" db="EMBL/GenBank/DDBJ databases">
        <title>Functional genome analysis of Paenibacillus pasadenensis strain R16: insights on endophytic life style and antifungal activity.</title>
        <authorList>
            <person name="Passera A."/>
            <person name="Marcolungo L."/>
            <person name="Casati P."/>
            <person name="Brasca M."/>
            <person name="Quaglino F."/>
            <person name="Delledonne M."/>
        </authorList>
    </citation>
    <scope>NUCLEOTIDE SEQUENCE [LARGE SCALE GENOMIC DNA]</scope>
    <source>
        <strain evidence="4 5">R16</strain>
    </source>
</reference>
<protein>
    <recommendedName>
        <fullName evidence="6">DUF5050 domain-containing protein</fullName>
    </recommendedName>
</protein>
<dbReference type="SUPFAM" id="SSF55383">
    <property type="entry name" value="Copper amine oxidase, domain N"/>
    <property type="match status" value="1"/>
</dbReference>
<accession>A0A2N5NCR7</accession>
<evidence type="ECO:0000259" key="2">
    <source>
        <dbReference type="Pfam" id="PF07833"/>
    </source>
</evidence>
<dbReference type="Pfam" id="PF16472">
    <property type="entry name" value="DUF5050"/>
    <property type="match status" value="1"/>
</dbReference>
<dbReference type="Gene3D" id="3.30.457.10">
    <property type="entry name" value="Copper amine oxidase-like, N-terminal domain"/>
    <property type="match status" value="1"/>
</dbReference>
<dbReference type="RefSeq" id="WP_180968348.1">
    <property type="nucleotide sequence ID" value="NZ_NFEZ01000001.1"/>
</dbReference>
<evidence type="ECO:0000313" key="5">
    <source>
        <dbReference type="Proteomes" id="UP000234789"/>
    </source>
</evidence>
<dbReference type="InterPro" id="IPR012854">
    <property type="entry name" value="Cu_amine_oxidase-like_N"/>
</dbReference>
<dbReference type="AlphaFoldDB" id="A0A2N5NCR7"/>
<feature type="domain" description="Prolow-density lipoprotein receptor-related protein 1-like beta-propeller" evidence="3">
    <location>
        <begin position="425"/>
        <end position="586"/>
    </location>
</feature>
<feature type="domain" description="Copper amine oxidase-like N-terminal" evidence="2">
    <location>
        <begin position="61"/>
        <end position="165"/>
    </location>
</feature>
<name>A0A2N5NCR7_9BACL</name>
<feature type="signal peptide" evidence="1">
    <location>
        <begin position="1"/>
        <end position="20"/>
    </location>
</feature>
<dbReference type="Proteomes" id="UP000234789">
    <property type="component" value="Unassembled WGS sequence"/>
</dbReference>
<evidence type="ECO:0008006" key="6">
    <source>
        <dbReference type="Google" id="ProtNLM"/>
    </source>
</evidence>